<dbReference type="PANTHER" id="PTHR36730">
    <property type="entry name" value="OS03G0210700 PROTEIN"/>
    <property type="match status" value="1"/>
</dbReference>
<dbReference type="GeneID" id="5725214"/>
<dbReference type="OrthoDB" id="2019425at2759"/>
<dbReference type="PANTHER" id="PTHR36730:SF1">
    <property type="entry name" value="CATHEPSIN PROPEPTIDE INHIBITOR DOMAIN-CONTAINING PROTEIN"/>
    <property type="match status" value="1"/>
</dbReference>
<dbReference type="InParanoid" id="A8I2V7"/>
<evidence type="ECO:0000313" key="1">
    <source>
        <dbReference type="EMBL" id="PNW87236.1"/>
    </source>
</evidence>
<dbReference type="CD-CODE" id="EA8B71D1">
    <property type="entry name" value="Pyrenoid"/>
</dbReference>
<accession>A8I2V7</accession>
<dbReference type="Proteomes" id="UP000006906">
    <property type="component" value="Chromosome 2"/>
</dbReference>
<dbReference type="AlphaFoldDB" id="A8I2V7"/>
<sequence length="181" mass="18965">MSVLQRCKVSGVARPAPTRRGAVIIASATQLQRSGAAFAASVLLLGSFAPAPASAVGIESVDILPESFTKPESLSGYADAQKAKLAQADEAFEKSDTLKALLARSEENRAKNRKEIQNKYCYRQAELGVGDCGGLRYLPGMTDSGKQKTPQWLADLLGVEVPEADPAGGKSLSELISGGGK</sequence>
<dbReference type="EMBL" id="CM008963">
    <property type="protein sequence ID" value="PNW87236.1"/>
    <property type="molecule type" value="Genomic_DNA"/>
</dbReference>
<name>A8I2V7_CHLRE</name>
<dbReference type="KEGG" id="cre:CHLRE_02g114450v5"/>
<evidence type="ECO:0000313" key="2">
    <source>
        <dbReference type="Proteomes" id="UP000006906"/>
    </source>
</evidence>
<dbReference type="Gramene" id="PNW87236">
    <property type="protein sequence ID" value="PNW87236"/>
    <property type="gene ID" value="CHLRE_02g114450v5"/>
</dbReference>
<dbReference type="HOGENOM" id="CLU_124149_1_0_1"/>
<dbReference type="FunCoup" id="A8I2V7">
    <property type="interactions" value="17"/>
</dbReference>
<proteinExistence type="predicted"/>
<organism evidence="1 2">
    <name type="scientific">Chlamydomonas reinhardtii</name>
    <name type="common">Chlamydomonas smithii</name>
    <dbReference type="NCBI Taxonomy" id="3055"/>
    <lineage>
        <taxon>Eukaryota</taxon>
        <taxon>Viridiplantae</taxon>
        <taxon>Chlorophyta</taxon>
        <taxon>core chlorophytes</taxon>
        <taxon>Chlorophyceae</taxon>
        <taxon>CS clade</taxon>
        <taxon>Chlamydomonadales</taxon>
        <taxon>Chlamydomonadaceae</taxon>
        <taxon>Chlamydomonas</taxon>
    </lineage>
</organism>
<dbReference type="PaxDb" id="3055-EDP07587"/>
<dbReference type="RefSeq" id="XP_001699891.1">
    <property type="nucleotide sequence ID" value="XM_001699839.2"/>
</dbReference>
<gene>
    <name evidence="1" type="ORF">CHLRE_02g114450v5</name>
</gene>
<dbReference type="OMA" id="CGVTHAS"/>
<dbReference type="ProMEX" id="A8I2V7"/>
<reference evidence="1 2" key="1">
    <citation type="journal article" date="2007" name="Science">
        <title>The Chlamydomonas genome reveals the evolution of key animal and plant functions.</title>
        <authorList>
            <person name="Merchant S.S."/>
            <person name="Prochnik S.E."/>
            <person name="Vallon O."/>
            <person name="Harris E.H."/>
            <person name="Karpowicz S.J."/>
            <person name="Witman G.B."/>
            <person name="Terry A."/>
            <person name="Salamov A."/>
            <person name="Fritz-Laylin L.K."/>
            <person name="Marechal-Drouard L."/>
            <person name="Marshall W.F."/>
            <person name="Qu L.H."/>
            <person name="Nelson D.R."/>
            <person name="Sanderfoot A.A."/>
            <person name="Spalding M.H."/>
            <person name="Kapitonov V.V."/>
            <person name="Ren Q."/>
            <person name="Ferris P."/>
            <person name="Lindquist E."/>
            <person name="Shapiro H."/>
            <person name="Lucas S.M."/>
            <person name="Grimwood J."/>
            <person name="Schmutz J."/>
            <person name="Cardol P."/>
            <person name="Cerutti H."/>
            <person name="Chanfreau G."/>
            <person name="Chen C.L."/>
            <person name="Cognat V."/>
            <person name="Croft M.T."/>
            <person name="Dent R."/>
            <person name="Dutcher S."/>
            <person name="Fernandez E."/>
            <person name="Fukuzawa H."/>
            <person name="Gonzalez-Ballester D."/>
            <person name="Gonzalez-Halphen D."/>
            <person name="Hallmann A."/>
            <person name="Hanikenne M."/>
            <person name="Hippler M."/>
            <person name="Inwood W."/>
            <person name="Jabbari K."/>
            <person name="Kalanon M."/>
            <person name="Kuras R."/>
            <person name="Lefebvre P.A."/>
            <person name="Lemaire S.D."/>
            <person name="Lobanov A.V."/>
            <person name="Lohr M."/>
            <person name="Manuell A."/>
            <person name="Meier I."/>
            <person name="Mets L."/>
            <person name="Mittag M."/>
            <person name="Mittelmeier T."/>
            <person name="Moroney J.V."/>
            <person name="Moseley J."/>
            <person name="Napoli C."/>
            <person name="Nedelcu A.M."/>
            <person name="Niyogi K."/>
            <person name="Novoselov S.V."/>
            <person name="Paulsen I.T."/>
            <person name="Pazour G."/>
            <person name="Purton S."/>
            <person name="Ral J.P."/>
            <person name="Riano-Pachon D.M."/>
            <person name="Riekhof W."/>
            <person name="Rymarquis L."/>
            <person name="Schroda M."/>
            <person name="Stern D."/>
            <person name="Umen J."/>
            <person name="Willows R."/>
            <person name="Wilson N."/>
            <person name="Zimmer S.L."/>
            <person name="Allmer J."/>
            <person name="Balk J."/>
            <person name="Bisova K."/>
            <person name="Chen C.J."/>
            <person name="Elias M."/>
            <person name="Gendler K."/>
            <person name="Hauser C."/>
            <person name="Lamb M.R."/>
            <person name="Ledford H."/>
            <person name="Long J.C."/>
            <person name="Minagawa J."/>
            <person name="Page M.D."/>
            <person name="Pan J."/>
            <person name="Pootakham W."/>
            <person name="Roje S."/>
            <person name="Rose A."/>
            <person name="Stahlberg E."/>
            <person name="Terauchi A.M."/>
            <person name="Yang P."/>
            <person name="Ball S."/>
            <person name="Bowler C."/>
            <person name="Dieckmann C.L."/>
            <person name="Gladyshev V.N."/>
            <person name="Green P."/>
            <person name="Jorgensen R."/>
            <person name="Mayfield S."/>
            <person name="Mueller-Roeber B."/>
            <person name="Rajamani S."/>
            <person name="Sayre R.T."/>
            <person name="Brokstein P."/>
            <person name="Dubchak I."/>
            <person name="Goodstein D."/>
            <person name="Hornick L."/>
            <person name="Huang Y.W."/>
            <person name="Jhaveri J."/>
            <person name="Luo Y."/>
            <person name="Martinez D."/>
            <person name="Ngau W.C."/>
            <person name="Otillar B."/>
            <person name="Poliakov A."/>
            <person name="Porter A."/>
            <person name="Szajkowski L."/>
            <person name="Werner G."/>
            <person name="Zhou K."/>
            <person name="Grigoriev I.V."/>
            <person name="Rokhsar D.S."/>
            <person name="Grossman A.R."/>
        </authorList>
    </citation>
    <scope>NUCLEOTIDE SEQUENCE [LARGE SCALE GENOMIC DNA]</scope>
    <source>
        <strain evidence="2">CC-503</strain>
    </source>
</reference>
<keyword evidence="2" id="KW-1185">Reference proteome</keyword>
<dbReference type="eggNOG" id="ENOG502S18G">
    <property type="taxonomic scope" value="Eukaryota"/>
</dbReference>
<protein>
    <submittedName>
        <fullName evidence="1">Uncharacterized protein</fullName>
    </submittedName>
</protein>